<dbReference type="EMBL" id="MU006782">
    <property type="protein sequence ID" value="KAF2642161.1"/>
    <property type="molecule type" value="Genomic_DNA"/>
</dbReference>
<keyword evidence="4" id="KW-1185">Reference proteome</keyword>
<name>A0A6A6S4X0_9PLEO</name>
<organism evidence="3 4">
    <name type="scientific">Massarina eburnea CBS 473.64</name>
    <dbReference type="NCBI Taxonomy" id="1395130"/>
    <lineage>
        <taxon>Eukaryota</taxon>
        <taxon>Fungi</taxon>
        <taxon>Dikarya</taxon>
        <taxon>Ascomycota</taxon>
        <taxon>Pezizomycotina</taxon>
        <taxon>Dothideomycetes</taxon>
        <taxon>Pleosporomycetidae</taxon>
        <taxon>Pleosporales</taxon>
        <taxon>Massarineae</taxon>
        <taxon>Massarinaceae</taxon>
        <taxon>Massarina</taxon>
    </lineage>
</organism>
<dbReference type="PANTHER" id="PTHR40470">
    <property type="entry name" value="PHYTANOYL-COA DIOXYGENASE FAMILY PROTEIN (AFU_ORTHOLOGUE AFUA_2G15850)"/>
    <property type="match status" value="1"/>
</dbReference>
<evidence type="ECO:0008006" key="5">
    <source>
        <dbReference type="Google" id="ProtNLM"/>
    </source>
</evidence>
<dbReference type="AlphaFoldDB" id="A0A6A6S4X0"/>
<keyword evidence="2" id="KW-0472">Membrane</keyword>
<keyword evidence="2" id="KW-1133">Transmembrane helix</keyword>
<evidence type="ECO:0000256" key="2">
    <source>
        <dbReference type="SAM" id="Phobius"/>
    </source>
</evidence>
<evidence type="ECO:0000313" key="3">
    <source>
        <dbReference type="EMBL" id="KAF2642161.1"/>
    </source>
</evidence>
<dbReference type="SUPFAM" id="SSF51197">
    <property type="entry name" value="Clavaminate synthase-like"/>
    <property type="match status" value="1"/>
</dbReference>
<dbReference type="OrthoDB" id="2106152at2759"/>
<feature type="compositionally biased region" description="Low complexity" evidence="1">
    <location>
        <begin position="12"/>
        <end position="35"/>
    </location>
</feature>
<dbReference type="Gene3D" id="2.60.120.620">
    <property type="entry name" value="q2cbj1_9rhob like domain"/>
    <property type="match status" value="1"/>
</dbReference>
<reference evidence="3" key="1">
    <citation type="journal article" date="2020" name="Stud. Mycol.">
        <title>101 Dothideomycetes genomes: a test case for predicting lifestyles and emergence of pathogens.</title>
        <authorList>
            <person name="Haridas S."/>
            <person name="Albert R."/>
            <person name="Binder M."/>
            <person name="Bloem J."/>
            <person name="Labutti K."/>
            <person name="Salamov A."/>
            <person name="Andreopoulos B."/>
            <person name="Baker S."/>
            <person name="Barry K."/>
            <person name="Bills G."/>
            <person name="Bluhm B."/>
            <person name="Cannon C."/>
            <person name="Castanera R."/>
            <person name="Culley D."/>
            <person name="Daum C."/>
            <person name="Ezra D."/>
            <person name="Gonzalez J."/>
            <person name="Henrissat B."/>
            <person name="Kuo A."/>
            <person name="Liang C."/>
            <person name="Lipzen A."/>
            <person name="Lutzoni F."/>
            <person name="Magnuson J."/>
            <person name="Mondo S."/>
            <person name="Nolan M."/>
            <person name="Ohm R."/>
            <person name="Pangilinan J."/>
            <person name="Park H.-J."/>
            <person name="Ramirez L."/>
            <person name="Alfaro M."/>
            <person name="Sun H."/>
            <person name="Tritt A."/>
            <person name="Yoshinaga Y."/>
            <person name="Zwiers L.-H."/>
            <person name="Turgeon B."/>
            <person name="Goodwin S."/>
            <person name="Spatafora J."/>
            <person name="Crous P."/>
            <person name="Grigoriev I."/>
        </authorList>
    </citation>
    <scope>NUCLEOTIDE SEQUENCE</scope>
    <source>
        <strain evidence="3">CBS 473.64</strain>
    </source>
</reference>
<sequence length="336" mass="37199">MATVIDIPTHPPTLNDSTTTNNTTTTTTTTTDPTDPNSPPNPYAAARKALDRDGFVILPATLFPSFDLPKLRAAATRLTTLARAGDWPYIRTLPKQFPPWSSDASHGIWGIQHLLHPTNPDSLTFQASYFDAELLKYASALIGCAADELVMELYNMLIRPTHGPWSLRWHRDDIPATTPPDEELHRLLQPSHHTQWNLALYPDSSLVVIPHSHTRGRTPRERSCDPYDAALPGQKVVRLREGEVVFYNNNILHRGVYDERVERATLHGSIGSVGGSKVRARNVLQHGVGEWVGRCDFAGLGEEMRGVAEGMRGRLVELGKVIVVVAVVCSILLFLN</sequence>
<proteinExistence type="predicted"/>
<dbReference type="InterPro" id="IPR008775">
    <property type="entry name" value="Phytyl_CoA_dOase-like"/>
</dbReference>
<evidence type="ECO:0000313" key="4">
    <source>
        <dbReference type="Proteomes" id="UP000799753"/>
    </source>
</evidence>
<dbReference type="Pfam" id="PF05721">
    <property type="entry name" value="PhyH"/>
    <property type="match status" value="1"/>
</dbReference>
<feature type="transmembrane region" description="Helical" evidence="2">
    <location>
        <begin position="315"/>
        <end position="335"/>
    </location>
</feature>
<accession>A0A6A6S4X0</accession>
<feature type="region of interest" description="Disordered" evidence="1">
    <location>
        <begin position="1"/>
        <end position="42"/>
    </location>
</feature>
<protein>
    <recommendedName>
        <fullName evidence="5">Phytanoyl-CoA dioxygenase family protein</fullName>
    </recommendedName>
</protein>
<dbReference type="Proteomes" id="UP000799753">
    <property type="component" value="Unassembled WGS sequence"/>
</dbReference>
<evidence type="ECO:0000256" key="1">
    <source>
        <dbReference type="SAM" id="MobiDB-lite"/>
    </source>
</evidence>
<gene>
    <name evidence="3" type="ORF">P280DRAFT_449675</name>
</gene>
<keyword evidence="2" id="KW-0812">Transmembrane</keyword>
<dbReference type="PANTHER" id="PTHR40470:SF1">
    <property type="entry name" value="PHYTANOYL-COA DIOXYGENASE FAMILY PROTEIN (AFU_ORTHOLOGUE AFUA_2G15850)"/>
    <property type="match status" value="1"/>
</dbReference>